<dbReference type="OMA" id="CYFGKLL"/>
<dbReference type="InterPro" id="IPR000215">
    <property type="entry name" value="Serpin_fam"/>
</dbReference>
<dbReference type="CTD" id="89777"/>
<sequence>MESIVVGNNKFCFDFFHKISKDDHHKNIFFSPLSLSAAFGMIHLGARSNSAHQINEVLHFNELSQNESKEPEPCLKGNKEVPIDDCPTGQKQTTGSPDVQPESSSNESELLSCYFGKLLSRLDRIKDFDTLSMANRLYGEQEFPIRQEYLDGVIQFYHTTVESIDFQKNTEKSRQMINFWVESQCQGKIKELFSKDTISDATVLVLVNAVYFKSKWEKNFDCKNTVDAPFFLTENEQKSVKMMNQKGLFRIGFIEELQAQILEMRYTVGNLSMFVLLPSLSADNVKGLQELERKISYEKIVTWSSSENMSEEKVAVSFPQFTLEDIYDLNSVLQDMGVTDIFDETKADLTGISPSPSLYLSKTIHKAFVEVDEVGTQAAAASGAVGVEKSLPSWVEFNANHPFLFFIQHNKTQTILFCGRVYCP</sequence>
<gene>
    <name evidence="6" type="primary">SERPINB12</name>
</gene>
<keyword evidence="3" id="KW-0722">Serine protease inhibitor</keyword>
<feature type="domain" description="Serpin" evidence="5">
    <location>
        <begin position="13"/>
        <end position="424"/>
    </location>
</feature>
<organism evidence="6 7">
    <name type="scientific">Chinchilla lanigera</name>
    <name type="common">Long-tailed chinchilla</name>
    <name type="synonym">Chinchilla villidera</name>
    <dbReference type="NCBI Taxonomy" id="34839"/>
    <lineage>
        <taxon>Eukaryota</taxon>
        <taxon>Metazoa</taxon>
        <taxon>Chordata</taxon>
        <taxon>Craniata</taxon>
        <taxon>Vertebrata</taxon>
        <taxon>Euteleostomi</taxon>
        <taxon>Mammalia</taxon>
        <taxon>Eutheria</taxon>
        <taxon>Euarchontoglires</taxon>
        <taxon>Glires</taxon>
        <taxon>Rodentia</taxon>
        <taxon>Hystricomorpha</taxon>
        <taxon>Chinchillidae</taxon>
        <taxon>Chinchilla</taxon>
    </lineage>
</organism>
<name>A0A8C2YPX5_CHILA</name>
<dbReference type="CDD" id="cd19571">
    <property type="entry name" value="serpinB12_yukopin"/>
    <property type="match status" value="1"/>
</dbReference>
<dbReference type="RefSeq" id="XP_005373087.1">
    <property type="nucleotide sequence ID" value="XM_005373030.2"/>
</dbReference>
<evidence type="ECO:0000313" key="7">
    <source>
        <dbReference type="Proteomes" id="UP000694398"/>
    </source>
</evidence>
<evidence type="ECO:0000256" key="3">
    <source>
        <dbReference type="ARBA" id="ARBA00022900"/>
    </source>
</evidence>
<dbReference type="FunFam" id="2.30.39.10:FF:000001">
    <property type="entry name" value="Serpin family B member 2"/>
    <property type="match status" value="1"/>
</dbReference>
<dbReference type="SUPFAM" id="SSF56574">
    <property type="entry name" value="Serpins"/>
    <property type="match status" value="1"/>
</dbReference>
<dbReference type="GeneTree" id="ENSGT00940000161829"/>
<dbReference type="GO" id="GO:0001533">
    <property type="term" value="C:cornified envelope"/>
    <property type="evidence" value="ECO:0007669"/>
    <property type="project" value="Ensembl"/>
</dbReference>
<dbReference type="Proteomes" id="UP000694398">
    <property type="component" value="Unassembled WGS sequence"/>
</dbReference>
<dbReference type="PANTHER" id="PTHR11461">
    <property type="entry name" value="SERINE PROTEASE INHIBITOR, SERPIN"/>
    <property type="match status" value="1"/>
</dbReference>
<keyword evidence="7" id="KW-1185">Reference proteome</keyword>
<evidence type="ECO:0000256" key="2">
    <source>
        <dbReference type="ARBA" id="ARBA00022690"/>
    </source>
</evidence>
<dbReference type="InterPro" id="IPR042178">
    <property type="entry name" value="Serpin_sf_1"/>
</dbReference>
<dbReference type="InterPro" id="IPR036186">
    <property type="entry name" value="Serpin_sf"/>
</dbReference>
<dbReference type="Pfam" id="PF00079">
    <property type="entry name" value="Serpin"/>
    <property type="match status" value="1"/>
</dbReference>
<dbReference type="Gene3D" id="2.30.39.10">
    <property type="entry name" value="Alpha-1-antitrypsin, domain 1"/>
    <property type="match status" value="2"/>
</dbReference>
<dbReference type="GO" id="GO:0004867">
    <property type="term" value="F:serine-type endopeptidase inhibitor activity"/>
    <property type="evidence" value="ECO:0007669"/>
    <property type="project" value="UniProtKB-KW"/>
</dbReference>
<keyword evidence="2" id="KW-0646">Protease inhibitor</keyword>
<proteinExistence type="inferred from homology"/>
<feature type="compositionally biased region" description="Basic and acidic residues" evidence="4">
    <location>
        <begin position="67"/>
        <end position="82"/>
    </location>
</feature>
<dbReference type="GO" id="GO:0002244">
    <property type="term" value="P:hematopoietic progenitor cell differentiation"/>
    <property type="evidence" value="ECO:0007669"/>
    <property type="project" value="Ensembl"/>
</dbReference>
<comment type="similarity">
    <text evidence="1">Belongs to the serpin family. Ov-serpin subfamily.</text>
</comment>
<dbReference type="Gene3D" id="3.30.497.10">
    <property type="entry name" value="Antithrombin, subunit I, domain 2"/>
    <property type="match status" value="2"/>
</dbReference>
<dbReference type="GO" id="GO:0005615">
    <property type="term" value="C:extracellular space"/>
    <property type="evidence" value="ECO:0007669"/>
    <property type="project" value="InterPro"/>
</dbReference>
<evidence type="ECO:0000256" key="1">
    <source>
        <dbReference type="ARBA" id="ARBA00006426"/>
    </source>
</evidence>
<dbReference type="PROSITE" id="PS00284">
    <property type="entry name" value="SERPIN"/>
    <property type="match status" value="1"/>
</dbReference>
<dbReference type="InterPro" id="IPR023795">
    <property type="entry name" value="Serpin_CS"/>
</dbReference>
<protein>
    <submittedName>
        <fullName evidence="6">Serpin family B member 12</fullName>
    </submittedName>
</protein>
<dbReference type="Ensembl" id="ENSCLAT00000014788.1">
    <property type="protein sequence ID" value="ENSCLAP00000014629.1"/>
    <property type="gene ID" value="ENSCLAG00000010100.1"/>
</dbReference>
<reference evidence="6" key="2">
    <citation type="submission" date="2025-09" db="UniProtKB">
        <authorList>
            <consortium name="Ensembl"/>
        </authorList>
    </citation>
    <scope>IDENTIFICATION</scope>
</reference>
<dbReference type="SMART" id="SM00093">
    <property type="entry name" value="SERPIN"/>
    <property type="match status" value="1"/>
</dbReference>
<evidence type="ECO:0000313" key="6">
    <source>
        <dbReference type="Ensembl" id="ENSCLAP00000014629.1"/>
    </source>
</evidence>
<dbReference type="AlphaFoldDB" id="A0A8C2YPX5"/>
<reference evidence="6" key="1">
    <citation type="submission" date="2025-08" db="UniProtKB">
        <authorList>
            <consortium name="Ensembl"/>
        </authorList>
    </citation>
    <scope>IDENTIFICATION</scope>
</reference>
<dbReference type="GeneID" id="102024072"/>
<dbReference type="PANTHER" id="PTHR11461:SF125">
    <property type="entry name" value="SERPIN B12"/>
    <property type="match status" value="1"/>
</dbReference>
<accession>A0A8C2YPX5</accession>
<dbReference type="FunFam" id="2.10.310.10:FF:000001">
    <property type="entry name" value="Serpin family A member 1"/>
    <property type="match status" value="1"/>
</dbReference>
<feature type="region of interest" description="Disordered" evidence="4">
    <location>
        <begin position="64"/>
        <end position="105"/>
    </location>
</feature>
<dbReference type="OrthoDB" id="671595at2759"/>
<evidence type="ECO:0000256" key="4">
    <source>
        <dbReference type="SAM" id="MobiDB-lite"/>
    </source>
</evidence>
<dbReference type="InterPro" id="IPR023796">
    <property type="entry name" value="Serpin_dom"/>
</dbReference>
<evidence type="ECO:0000259" key="5">
    <source>
        <dbReference type="SMART" id="SM00093"/>
    </source>
</evidence>
<dbReference type="InterPro" id="IPR042185">
    <property type="entry name" value="Serpin_sf_2"/>
</dbReference>